<proteinExistence type="predicted"/>
<name>A0ACA9Y9W2_9ASCO</name>
<reference evidence="1" key="1">
    <citation type="submission" date="2022-06" db="EMBL/GenBank/DDBJ databases">
        <authorList>
            <person name="Legras J.-L."/>
            <person name="Devillers H."/>
            <person name="Grondin C."/>
        </authorList>
    </citation>
    <scope>NUCLEOTIDE SEQUENCE</scope>
    <source>
        <strain evidence="1">CLIB 1444</strain>
    </source>
</reference>
<dbReference type="EMBL" id="CALSDN010000006">
    <property type="protein sequence ID" value="CAH6721475.1"/>
    <property type="molecule type" value="Genomic_DNA"/>
</dbReference>
<gene>
    <name evidence="1" type="ORF">CLIB1444_06S03026</name>
</gene>
<protein>
    <submittedName>
        <fullName evidence="1">Actin patches distal protein 1</fullName>
    </submittedName>
</protein>
<comment type="caution">
    <text evidence="1">The sequence shown here is derived from an EMBL/GenBank/DDBJ whole genome shotgun (WGS) entry which is preliminary data.</text>
</comment>
<dbReference type="Proteomes" id="UP001152531">
    <property type="component" value="Unassembled WGS sequence"/>
</dbReference>
<accession>A0ACA9Y9W2</accession>
<sequence length="292" mass="33515">MGFLDKLRNAPSPQEEISKKGFEVSNCSFECDSCNFQFPKSVKSESGDLWNSTKPFGLHIVIPTNKTDWEHDAVNEKNTFSRKVNSWMEHQKFNNMIDDVIKVNVSSQCTEGLENHDADYLSGAKGDFLILPQFVWVKNLHIDDLNDNLHKVIQMIIDGKIGDIKVTGDYKVSEDSNQSYMFLCSHRTRDKRCGITAPIMKKEIDLYTRDLGFYRDHGDDRPNGIKVDFINHIGGHKFVANLLIYVKNQNKFIWLARCTPINVKSIVDECVLKGKVFPENTRLIQNFDGELF</sequence>
<keyword evidence="2" id="KW-1185">Reference proteome</keyword>
<evidence type="ECO:0000313" key="1">
    <source>
        <dbReference type="EMBL" id="CAH6721475.1"/>
    </source>
</evidence>
<organism evidence="1 2">
    <name type="scientific">[Candida] jaroonii</name>
    <dbReference type="NCBI Taxonomy" id="467808"/>
    <lineage>
        <taxon>Eukaryota</taxon>
        <taxon>Fungi</taxon>
        <taxon>Dikarya</taxon>
        <taxon>Ascomycota</taxon>
        <taxon>Saccharomycotina</taxon>
        <taxon>Pichiomycetes</taxon>
        <taxon>Debaryomycetaceae</taxon>
        <taxon>Yamadazyma</taxon>
    </lineage>
</organism>
<evidence type="ECO:0000313" key="2">
    <source>
        <dbReference type="Proteomes" id="UP001152531"/>
    </source>
</evidence>